<sequence>MRFGFASSKILPSNDFRINSFSTAFLSHPFQLHSNRFSLELIILYRPRGLVGFRALYVSFEIFSNHIQENFINLIEVGITNCENLQTVELEKSRQYELLARELGLIHKCKINVIPYVMTSDELVTKYHSKYRREFDIDNRIIAYIQSKVIKKIESISFEYRQGLEEGGSTIADVTSILKRISSHNVGTKTKD</sequence>
<dbReference type="HOGENOM" id="CLU_1415558_0_0_1"/>
<dbReference type="EMBL" id="KE647132">
    <property type="protein sequence ID" value="EQB61507.1"/>
    <property type="molecule type" value="Genomic_DNA"/>
</dbReference>
<protein>
    <submittedName>
        <fullName evidence="1">Uncharacterized protein</fullName>
    </submittedName>
</protein>
<name>T0L1Y4_9MICR</name>
<dbReference type="Proteomes" id="UP000053780">
    <property type="component" value="Unassembled WGS sequence"/>
</dbReference>
<keyword evidence="2" id="KW-1185">Reference proteome</keyword>
<reference evidence="1 2" key="1">
    <citation type="journal article" date="2013" name="BMC Genomics">
        <title>Genome sequencing and comparative genomics of honey bee microsporidia, Nosema apis reveal novel insights into host-parasite interactions.</title>
        <authorList>
            <person name="Chen Yp."/>
            <person name="Pettis J.S."/>
            <person name="Zhao Y."/>
            <person name="Liu X."/>
            <person name="Tallon L.J."/>
            <person name="Sadzewicz L.D."/>
            <person name="Li R."/>
            <person name="Zheng H."/>
            <person name="Huang S."/>
            <person name="Zhang X."/>
            <person name="Hamilton M.C."/>
            <person name="Pernal S.F."/>
            <person name="Melathopoulos A.P."/>
            <person name="Yan X."/>
            <person name="Evans J.D."/>
        </authorList>
    </citation>
    <scope>NUCLEOTIDE SEQUENCE [LARGE SCALE GENOMIC DNA]</scope>
    <source>
        <strain evidence="1 2">BRL 01</strain>
    </source>
</reference>
<dbReference type="VEuPathDB" id="MicrosporidiaDB:NAPIS_ORF00910"/>
<organism evidence="1 2">
    <name type="scientific">Vairimorpha apis BRL 01</name>
    <dbReference type="NCBI Taxonomy" id="1037528"/>
    <lineage>
        <taxon>Eukaryota</taxon>
        <taxon>Fungi</taxon>
        <taxon>Fungi incertae sedis</taxon>
        <taxon>Microsporidia</taxon>
        <taxon>Nosematidae</taxon>
        <taxon>Vairimorpha</taxon>
    </lineage>
</organism>
<proteinExistence type="predicted"/>
<gene>
    <name evidence="1" type="ORF">NAPIS_ORF00910</name>
</gene>
<evidence type="ECO:0000313" key="1">
    <source>
        <dbReference type="EMBL" id="EQB61507.1"/>
    </source>
</evidence>
<dbReference type="AlphaFoldDB" id="T0L1Y4"/>
<accession>T0L1Y4</accession>
<evidence type="ECO:0000313" key="2">
    <source>
        <dbReference type="Proteomes" id="UP000053780"/>
    </source>
</evidence>